<gene>
    <name evidence="1" type="ORF">QLQ12_15225</name>
</gene>
<dbReference type="Proteomes" id="UP001241758">
    <property type="component" value="Unassembled WGS sequence"/>
</dbReference>
<evidence type="ECO:0008006" key="3">
    <source>
        <dbReference type="Google" id="ProtNLM"/>
    </source>
</evidence>
<evidence type="ECO:0000313" key="1">
    <source>
        <dbReference type="EMBL" id="MDI6099951.1"/>
    </source>
</evidence>
<evidence type="ECO:0000313" key="2">
    <source>
        <dbReference type="Proteomes" id="UP001241758"/>
    </source>
</evidence>
<comment type="caution">
    <text evidence="1">The sequence shown here is derived from an EMBL/GenBank/DDBJ whole genome shotgun (WGS) entry which is preliminary data.</text>
</comment>
<organism evidence="1 2">
    <name type="scientific">Actinoplanes sandaracinus</name>
    <dbReference type="NCBI Taxonomy" id="3045177"/>
    <lineage>
        <taxon>Bacteria</taxon>
        <taxon>Bacillati</taxon>
        <taxon>Actinomycetota</taxon>
        <taxon>Actinomycetes</taxon>
        <taxon>Micromonosporales</taxon>
        <taxon>Micromonosporaceae</taxon>
        <taxon>Actinoplanes</taxon>
    </lineage>
</organism>
<dbReference type="EMBL" id="JASCTH010000009">
    <property type="protein sequence ID" value="MDI6099951.1"/>
    <property type="molecule type" value="Genomic_DNA"/>
</dbReference>
<accession>A0ABT6WJP5</accession>
<reference evidence="1 2" key="1">
    <citation type="submission" date="2023-05" db="EMBL/GenBank/DDBJ databases">
        <title>Actinoplanes sp. NEAU-A12 genome sequencing.</title>
        <authorList>
            <person name="Wang Z.-S."/>
        </authorList>
    </citation>
    <scope>NUCLEOTIDE SEQUENCE [LARGE SCALE GENOMIC DNA]</scope>
    <source>
        <strain evidence="1 2">NEAU-A12</strain>
    </source>
</reference>
<proteinExistence type="predicted"/>
<sequence>MSDRLDVDPAMLDAIADQLTRAGANVDATGKSAPPPPDAGLATGLITGVLARLCGNAAQLAGDLRTAGSRVTEANQMYAREDAASGQSIRGAS</sequence>
<name>A0ABT6WJP5_9ACTN</name>
<protein>
    <recommendedName>
        <fullName evidence="3">ESX-1 secretion-associated protein</fullName>
    </recommendedName>
</protein>
<keyword evidence="2" id="KW-1185">Reference proteome</keyword>
<dbReference type="RefSeq" id="WP_282760454.1">
    <property type="nucleotide sequence ID" value="NZ_JASCTH010000009.1"/>
</dbReference>